<evidence type="ECO:0000313" key="9">
    <source>
        <dbReference type="EMBL" id="OZG64767.1"/>
    </source>
</evidence>
<keyword evidence="7" id="KW-0676">Redox-active center</keyword>
<evidence type="ECO:0000256" key="4">
    <source>
        <dbReference type="ARBA" id="ARBA00022448"/>
    </source>
</evidence>
<reference evidence="10 12" key="2">
    <citation type="submission" date="2020-10" db="EMBL/GenBank/DDBJ databases">
        <title>Genome sequencing of Bifidobacterium eulemuris_DSMZ_100216.</title>
        <authorList>
            <person name="Kim J."/>
        </authorList>
    </citation>
    <scope>NUCLEOTIDE SEQUENCE [LARGE SCALE GENOMIC DNA]</scope>
    <source>
        <strain evidence="10 12">DSM 100216</strain>
    </source>
</reference>
<dbReference type="Pfam" id="PF00462">
    <property type="entry name" value="Glutaredoxin"/>
    <property type="match status" value="1"/>
</dbReference>
<dbReference type="PROSITE" id="PS51354">
    <property type="entry name" value="GLUTAREDOXIN_2"/>
    <property type="match status" value="1"/>
</dbReference>
<protein>
    <recommendedName>
        <fullName evidence="3">Glutaredoxin-like protein NrdH</fullName>
    </recommendedName>
</protein>
<dbReference type="PANTHER" id="PTHR34386">
    <property type="entry name" value="GLUTAREDOXIN"/>
    <property type="match status" value="1"/>
</dbReference>
<evidence type="ECO:0000256" key="5">
    <source>
        <dbReference type="ARBA" id="ARBA00022982"/>
    </source>
</evidence>
<evidence type="ECO:0000313" key="10">
    <source>
        <dbReference type="EMBL" id="QOL32510.1"/>
    </source>
</evidence>
<dbReference type="CDD" id="cd02976">
    <property type="entry name" value="NrdH"/>
    <property type="match status" value="1"/>
</dbReference>
<dbReference type="InterPro" id="IPR036249">
    <property type="entry name" value="Thioredoxin-like_sf"/>
</dbReference>
<dbReference type="EMBL" id="MWWZ01000014">
    <property type="protein sequence ID" value="OZG64767.1"/>
    <property type="molecule type" value="Genomic_DNA"/>
</dbReference>
<evidence type="ECO:0000256" key="6">
    <source>
        <dbReference type="ARBA" id="ARBA00023157"/>
    </source>
</evidence>
<keyword evidence="12" id="KW-1185">Reference proteome</keyword>
<evidence type="ECO:0000256" key="1">
    <source>
        <dbReference type="ARBA" id="ARBA00002292"/>
    </source>
</evidence>
<gene>
    <name evidence="10" type="ORF">BE0216_08710</name>
    <name evidence="9" type="ORF">BEUL_2122</name>
</gene>
<dbReference type="AlphaFoldDB" id="A0A261G040"/>
<keyword evidence="5" id="KW-0249">Electron transport</keyword>
<feature type="domain" description="Glutaredoxin" evidence="8">
    <location>
        <begin position="3"/>
        <end position="59"/>
    </location>
</feature>
<dbReference type="InterPro" id="IPR011909">
    <property type="entry name" value="GlrX_NrdH"/>
</dbReference>
<evidence type="ECO:0000256" key="7">
    <source>
        <dbReference type="ARBA" id="ARBA00023284"/>
    </source>
</evidence>
<evidence type="ECO:0000259" key="8">
    <source>
        <dbReference type="Pfam" id="PF00462"/>
    </source>
</evidence>
<sequence length="86" mass="9219">MAVTVYSKPSCPQCDATKRQLTALGVPFAVVDVTQDAQAAELLRTAGFMQVPVVLADNDIWSGYRPDKIKQLAATAGANRREPATI</sequence>
<dbReference type="PANTHER" id="PTHR34386:SF1">
    <property type="entry name" value="GLUTAREDOXIN-LIKE PROTEIN NRDH"/>
    <property type="match status" value="1"/>
</dbReference>
<evidence type="ECO:0000313" key="11">
    <source>
        <dbReference type="Proteomes" id="UP000216057"/>
    </source>
</evidence>
<dbReference type="Gene3D" id="3.40.30.10">
    <property type="entry name" value="Glutaredoxin"/>
    <property type="match status" value="1"/>
</dbReference>
<dbReference type="SUPFAM" id="SSF52833">
    <property type="entry name" value="Thioredoxin-like"/>
    <property type="match status" value="1"/>
</dbReference>
<comment type="function">
    <text evidence="1">Electron transport system for the ribonucleotide reductase system NrdEF.</text>
</comment>
<dbReference type="EMBL" id="CP062938">
    <property type="protein sequence ID" value="QOL32510.1"/>
    <property type="molecule type" value="Genomic_DNA"/>
</dbReference>
<dbReference type="GO" id="GO:0009055">
    <property type="term" value="F:electron transfer activity"/>
    <property type="evidence" value="ECO:0007669"/>
    <property type="project" value="TreeGrafter"/>
</dbReference>
<organism evidence="9 11">
    <name type="scientific">Bifidobacterium eulemuris</name>
    <dbReference type="NCBI Taxonomy" id="1765219"/>
    <lineage>
        <taxon>Bacteria</taxon>
        <taxon>Bacillati</taxon>
        <taxon>Actinomycetota</taxon>
        <taxon>Actinomycetes</taxon>
        <taxon>Bifidobacteriales</taxon>
        <taxon>Bifidobacteriaceae</taxon>
        <taxon>Bifidobacterium</taxon>
    </lineage>
</organism>
<dbReference type="OrthoDB" id="8545217at2"/>
<name>A0A261G040_9BIFI</name>
<dbReference type="InterPro" id="IPR002109">
    <property type="entry name" value="Glutaredoxin"/>
</dbReference>
<dbReference type="Proteomes" id="UP000593943">
    <property type="component" value="Chromosome"/>
</dbReference>
<evidence type="ECO:0000256" key="2">
    <source>
        <dbReference type="ARBA" id="ARBA00007787"/>
    </source>
</evidence>
<keyword evidence="4" id="KW-0813">Transport</keyword>
<evidence type="ECO:0000313" key="12">
    <source>
        <dbReference type="Proteomes" id="UP000593943"/>
    </source>
</evidence>
<dbReference type="InterPro" id="IPR051548">
    <property type="entry name" value="Grx-like_ET"/>
</dbReference>
<dbReference type="KEGG" id="beu:BE0216_08710"/>
<dbReference type="Proteomes" id="UP000216057">
    <property type="component" value="Unassembled WGS sequence"/>
</dbReference>
<comment type="similarity">
    <text evidence="2">Belongs to the glutaredoxin family.</text>
</comment>
<reference evidence="9 11" key="1">
    <citation type="journal article" date="2017" name="BMC Genomics">
        <title>Comparative genomic and phylogenomic analyses of the Bifidobacteriaceae family.</title>
        <authorList>
            <person name="Lugli G.A."/>
            <person name="Milani C."/>
            <person name="Turroni F."/>
            <person name="Duranti S."/>
            <person name="Mancabelli L."/>
            <person name="Mangifesta M."/>
            <person name="Ferrario C."/>
            <person name="Modesto M."/>
            <person name="Mattarelli P."/>
            <person name="Jiri K."/>
            <person name="van Sinderen D."/>
            <person name="Ventura M."/>
        </authorList>
    </citation>
    <scope>NUCLEOTIDE SEQUENCE [LARGE SCALE GENOMIC DNA]</scope>
    <source>
        <strain evidence="9 11">DSM 100216</strain>
    </source>
</reference>
<proteinExistence type="inferred from homology"/>
<keyword evidence="6" id="KW-1015">Disulfide bond</keyword>
<dbReference type="NCBIfam" id="TIGR02194">
    <property type="entry name" value="GlrX_NrdH"/>
    <property type="match status" value="1"/>
</dbReference>
<evidence type="ECO:0000256" key="3">
    <source>
        <dbReference type="ARBA" id="ARBA00017945"/>
    </source>
</evidence>
<accession>A0A261G040</accession>
<dbReference type="GO" id="GO:0045454">
    <property type="term" value="P:cell redox homeostasis"/>
    <property type="evidence" value="ECO:0007669"/>
    <property type="project" value="InterPro"/>
</dbReference>
<dbReference type="RefSeq" id="WP_094637622.1">
    <property type="nucleotide sequence ID" value="NZ_CP062938.1"/>
</dbReference>